<dbReference type="FunFam" id="1.10.3660.10:FF:000003">
    <property type="entry name" value="Prephenate dehydrogenase"/>
    <property type="match status" value="1"/>
</dbReference>
<dbReference type="InterPro" id="IPR045865">
    <property type="entry name" value="ACT-like_dom_sf"/>
</dbReference>
<evidence type="ECO:0000256" key="9">
    <source>
        <dbReference type="ARBA" id="ARBA00023141"/>
    </source>
</evidence>
<dbReference type="Gene3D" id="1.10.3660.10">
    <property type="entry name" value="6-phosphogluconate dehydrogenase C-terminal like domain"/>
    <property type="match status" value="1"/>
</dbReference>
<keyword evidence="7" id="KW-0560">Oxidoreductase</keyword>
<keyword evidence="6" id="KW-0028">Amino-acid biosynthesis</keyword>
<keyword evidence="8" id="KW-0520">NAD</keyword>
<dbReference type="InterPro" id="IPR036291">
    <property type="entry name" value="NAD(P)-bd_dom_sf"/>
</dbReference>
<dbReference type="InterPro" id="IPR008927">
    <property type="entry name" value="6-PGluconate_DH-like_C_sf"/>
</dbReference>
<dbReference type="EC" id="1.3.1.12" evidence="3"/>
<dbReference type="Pfam" id="PF01842">
    <property type="entry name" value="ACT"/>
    <property type="match status" value="1"/>
</dbReference>
<dbReference type="EMBL" id="CP058561">
    <property type="protein sequence ID" value="QUH27488.1"/>
    <property type="molecule type" value="Genomic_DNA"/>
</dbReference>
<evidence type="ECO:0000256" key="5">
    <source>
        <dbReference type="ARBA" id="ARBA00022498"/>
    </source>
</evidence>
<comment type="pathway">
    <text evidence="1">Amino-acid biosynthesis; L-tyrosine biosynthesis; (4-hydroxyphenyl)pyruvate from prephenate (NAD(+) route): step 1/1.</text>
</comment>
<dbReference type="InterPro" id="IPR050812">
    <property type="entry name" value="Preph/Arog_dehydrog"/>
</dbReference>
<comment type="similarity">
    <text evidence="2">Belongs to the prephenate/arogenate dehydrogenase family.</text>
</comment>
<dbReference type="SUPFAM" id="SSF55021">
    <property type="entry name" value="ACT-like"/>
    <property type="match status" value="1"/>
</dbReference>
<dbReference type="PANTHER" id="PTHR21363">
    <property type="entry name" value="PREPHENATE DEHYDROGENASE"/>
    <property type="match status" value="1"/>
</dbReference>
<dbReference type="AlphaFoldDB" id="A0A8J8SA75"/>
<dbReference type="InterPro" id="IPR046826">
    <property type="entry name" value="PDH_N"/>
</dbReference>
<accession>A0A8J8SA75</accession>
<evidence type="ECO:0000256" key="3">
    <source>
        <dbReference type="ARBA" id="ARBA00012068"/>
    </source>
</evidence>
<dbReference type="Gene3D" id="3.40.50.720">
    <property type="entry name" value="NAD(P)-binding Rossmann-like Domain"/>
    <property type="match status" value="1"/>
</dbReference>
<evidence type="ECO:0000313" key="13">
    <source>
        <dbReference type="EMBL" id="QUH27488.1"/>
    </source>
</evidence>
<reference evidence="13 14" key="1">
    <citation type="submission" date="2020-07" db="EMBL/GenBank/DDBJ databases">
        <title>Vallitalea guaymasensis genome.</title>
        <authorList>
            <person name="Postec A."/>
        </authorList>
    </citation>
    <scope>NUCLEOTIDE SEQUENCE [LARGE SCALE GENOMIC DNA]</scope>
    <source>
        <strain evidence="13 14">Ra1766G1</strain>
    </source>
</reference>
<feature type="domain" description="ACT" evidence="12">
    <location>
        <begin position="296"/>
        <end position="364"/>
    </location>
</feature>
<keyword evidence="9" id="KW-0057">Aromatic amino acid biosynthesis</keyword>
<dbReference type="InterPro" id="IPR046825">
    <property type="entry name" value="PDH_C"/>
</dbReference>
<sequence length="364" mass="40354">MNLDKIGFIGLGLIGGSLAKAIKVQYKTCKIIAFDIDTTSLETALNEKIIDDYTTVIDNNFQDCQIIFLCAPVENNIEALNKLLPIINKDCIITDVGSTKEKIIDAAISMNCDNRFIGGHPMAGSEKSGITAADSHLFENAYYILTPLPAASEDKIDLLQTIITDIGALPIVIEPSKHDFITATISHVPHIIASTLVNLVSELDTPDKHMHTLAAGGFKDITRIASSSPDMWEQICSTNNKQITKVIDRFQQELSLIKESIAKCNNENIYSFFSSSRDFRNTFSDKNTGFIMKSYKITVDVIDKPGIIAEIATLLSNNNINIKNIGINNNREHQEGVLEIVFYDLDSQNRSIEILVGMNYRVYV</sequence>
<dbReference type="GO" id="GO:0004665">
    <property type="term" value="F:prephenate dehydrogenase (NADP+) activity"/>
    <property type="evidence" value="ECO:0007669"/>
    <property type="project" value="InterPro"/>
</dbReference>
<dbReference type="Pfam" id="PF20463">
    <property type="entry name" value="PDH_C"/>
    <property type="match status" value="1"/>
</dbReference>
<dbReference type="Gene3D" id="3.30.70.260">
    <property type="match status" value="1"/>
</dbReference>
<dbReference type="FunFam" id="3.40.50.720:FF:000208">
    <property type="entry name" value="Prephenate dehydrogenase"/>
    <property type="match status" value="1"/>
</dbReference>
<evidence type="ECO:0000259" key="12">
    <source>
        <dbReference type="PROSITE" id="PS51671"/>
    </source>
</evidence>
<proteinExistence type="inferred from homology"/>
<dbReference type="Pfam" id="PF02153">
    <property type="entry name" value="PDH_N"/>
    <property type="match status" value="1"/>
</dbReference>
<dbReference type="InterPro" id="IPR003099">
    <property type="entry name" value="Prephen_DH"/>
</dbReference>
<dbReference type="GO" id="GO:0006571">
    <property type="term" value="P:tyrosine biosynthetic process"/>
    <property type="evidence" value="ECO:0007669"/>
    <property type="project" value="UniProtKB-UniPathway"/>
</dbReference>
<keyword evidence="5" id="KW-0827">Tyrosine biosynthesis</keyword>
<dbReference type="PROSITE" id="PS51671">
    <property type="entry name" value="ACT"/>
    <property type="match status" value="1"/>
</dbReference>
<dbReference type="RefSeq" id="WP_212691855.1">
    <property type="nucleotide sequence ID" value="NZ_CP058561.1"/>
</dbReference>
<dbReference type="SUPFAM" id="SSF48179">
    <property type="entry name" value="6-phosphogluconate dehydrogenase C-terminal domain-like"/>
    <property type="match status" value="1"/>
</dbReference>
<dbReference type="Proteomes" id="UP000677305">
    <property type="component" value="Chromosome"/>
</dbReference>
<evidence type="ECO:0000313" key="14">
    <source>
        <dbReference type="Proteomes" id="UP000677305"/>
    </source>
</evidence>
<comment type="catalytic activity">
    <reaction evidence="10">
        <text>prephenate + NAD(+) = 3-(4-hydroxyphenyl)pyruvate + CO2 + NADH</text>
        <dbReference type="Rhea" id="RHEA:13869"/>
        <dbReference type="ChEBI" id="CHEBI:16526"/>
        <dbReference type="ChEBI" id="CHEBI:29934"/>
        <dbReference type="ChEBI" id="CHEBI:36242"/>
        <dbReference type="ChEBI" id="CHEBI:57540"/>
        <dbReference type="ChEBI" id="CHEBI:57945"/>
        <dbReference type="EC" id="1.3.1.12"/>
    </reaction>
</comment>
<name>A0A8J8SA75_9FIRM</name>
<dbReference type="KEGG" id="vgu:HYG85_00540"/>
<dbReference type="PANTHER" id="PTHR21363:SF0">
    <property type="entry name" value="PREPHENATE DEHYDROGENASE [NADP(+)]"/>
    <property type="match status" value="1"/>
</dbReference>
<feature type="domain" description="Prephenate/arogenate dehydrogenase" evidence="11">
    <location>
        <begin position="4"/>
        <end position="291"/>
    </location>
</feature>
<evidence type="ECO:0000256" key="7">
    <source>
        <dbReference type="ARBA" id="ARBA00023002"/>
    </source>
</evidence>
<organism evidence="13 14">
    <name type="scientific">Vallitalea guaymasensis</name>
    <dbReference type="NCBI Taxonomy" id="1185412"/>
    <lineage>
        <taxon>Bacteria</taxon>
        <taxon>Bacillati</taxon>
        <taxon>Bacillota</taxon>
        <taxon>Clostridia</taxon>
        <taxon>Lachnospirales</taxon>
        <taxon>Vallitaleaceae</taxon>
        <taxon>Vallitalea</taxon>
    </lineage>
</organism>
<evidence type="ECO:0000256" key="1">
    <source>
        <dbReference type="ARBA" id="ARBA00005067"/>
    </source>
</evidence>
<evidence type="ECO:0000256" key="6">
    <source>
        <dbReference type="ARBA" id="ARBA00022605"/>
    </source>
</evidence>
<protein>
    <recommendedName>
        <fullName evidence="4">Prephenate dehydrogenase</fullName>
        <ecNumber evidence="3">1.3.1.12</ecNumber>
    </recommendedName>
</protein>
<dbReference type="GO" id="GO:0008977">
    <property type="term" value="F:prephenate dehydrogenase (NAD+) activity"/>
    <property type="evidence" value="ECO:0007669"/>
    <property type="project" value="UniProtKB-EC"/>
</dbReference>
<evidence type="ECO:0000256" key="8">
    <source>
        <dbReference type="ARBA" id="ARBA00023027"/>
    </source>
</evidence>
<evidence type="ECO:0000256" key="10">
    <source>
        <dbReference type="ARBA" id="ARBA00049260"/>
    </source>
</evidence>
<gene>
    <name evidence="13" type="ORF">HYG85_00540</name>
</gene>
<dbReference type="InterPro" id="IPR002912">
    <property type="entry name" value="ACT_dom"/>
</dbReference>
<dbReference type="UniPathway" id="UPA00122">
    <property type="reaction ID" value="UER00961"/>
</dbReference>
<dbReference type="PROSITE" id="PS51176">
    <property type="entry name" value="PDH_ADH"/>
    <property type="match status" value="1"/>
</dbReference>
<evidence type="ECO:0000256" key="2">
    <source>
        <dbReference type="ARBA" id="ARBA00007964"/>
    </source>
</evidence>
<dbReference type="SUPFAM" id="SSF51735">
    <property type="entry name" value="NAD(P)-binding Rossmann-fold domains"/>
    <property type="match status" value="1"/>
</dbReference>
<evidence type="ECO:0000259" key="11">
    <source>
        <dbReference type="PROSITE" id="PS51176"/>
    </source>
</evidence>
<keyword evidence="14" id="KW-1185">Reference proteome</keyword>
<dbReference type="GO" id="GO:0070403">
    <property type="term" value="F:NAD+ binding"/>
    <property type="evidence" value="ECO:0007669"/>
    <property type="project" value="InterPro"/>
</dbReference>
<evidence type="ECO:0000256" key="4">
    <source>
        <dbReference type="ARBA" id="ARBA00016891"/>
    </source>
</evidence>